<sequence length="306" mass="34450">MSKITGSDGCVLCPRGCQADRKNGLGFCQMPDQPVIARAALHMWEEPCLSGKNGSGAVFFSGCTLRCVFCQNYHISTEKKGWQVSVERLAEIFLDLQAQGAWNINLVTPTHFVPQILEALDIAKDQGLNLPVVYNTSGYETVETLKMLEGYVDIYLPDFKYVDESLSARYSKAPDYFKRAKDALAEMVRQVPEAVFDGERMVKGVIVRHLLLPGCLLDSRRVVRYLYETWKDQIYISLMNQYTPLPTLDSRYPELGRKVRKKSYDKLIRFALDLGVTNAFIQEGETATESFIPDFDGAGVFRAGNP</sequence>
<accession>A0A7W8HCC7</accession>
<dbReference type="EMBL" id="JACHFW010000015">
    <property type="protein sequence ID" value="MBB5265787.1"/>
    <property type="molecule type" value="Genomic_DNA"/>
</dbReference>
<feature type="domain" description="Radical SAM core" evidence="6">
    <location>
        <begin position="59"/>
        <end position="192"/>
    </location>
</feature>
<name>A0A7W8HCC7_9FIRM</name>
<keyword evidence="1 5" id="KW-0949">S-adenosyl-L-methionine</keyword>
<dbReference type="InterPro" id="IPR058240">
    <property type="entry name" value="rSAM_sf"/>
</dbReference>
<protein>
    <submittedName>
        <fullName evidence="7">Putative pyruvate formate lyase activating enzyme</fullName>
        <ecNumber evidence="7">1.97.1.4</ecNumber>
    </submittedName>
</protein>
<keyword evidence="4 5" id="KW-0411">Iron-sulfur</keyword>
<evidence type="ECO:0000256" key="3">
    <source>
        <dbReference type="ARBA" id="ARBA00023004"/>
    </source>
</evidence>
<evidence type="ECO:0000256" key="4">
    <source>
        <dbReference type="ARBA" id="ARBA00023014"/>
    </source>
</evidence>
<dbReference type="GO" id="GO:0046872">
    <property type="term" value="F:metal ion binding"/>
    <property type="evidence" value="ECO:0007669"/>
    <property type="project" value="UniProtKB-KW"/>
</dbReference>
<feature type="binding site" evidence="5">
    <location>
        <position position="70"/>
    </location>
    <ligand>
        <name>[4Fe-4S] cluster</name>
        <dbReference type="ChEBI" id="CHEBI:49883"/>
        <note>4Fe-4S-S-AdoMet</note>
    </ligand>
</feature>
<dbReference type="Gene3D" id="3.20.20.70">
    <property type="entry name" value="Aldolase class I"/>
    <property type="match status" value="1"/>
</dbReference>
<comment type="caution">
    <text evidence="7">The sequence shown here is derived from an EMBL/GenBank/DDBJ whole genome shotgun (WGS) entry which is preliminary data.</text>
</comment>
<dbReference type="PIRSF" id="PIRSF004869">
    <property type="entry name" value="PflX_prd"/>
    <property type="match status" value="1"/>
</dbReference>
<evidence type="ECO:0000256" key="5">
    <source>
        <dbReference type="PIRSR" id="PIRSR004869-50"/>
    </source>
</evidence>
<dbReference type="Pfam" id="PF04055">
    <property type="entry name" value="Radical_SAM"/>
    <property type="match status" value="1"/>
</dbReference>
<organism evidence="7 8">
    <name type="scientific">Catenibacillus scindens</name>
    <dbReference type="NCBI Taxonomy" id="673271"/>
    <lineage>
        <taxon>Bacteria</taxon>
        <taxon>Bacillati</taxon>
        <taxon>Bacillota</taxon>
        <taxon>Clostridia</taxon>
        <taxon>Lachnospirales</taxon>
        <taxon>Lachnospiraceae</taxon>
        <taxon>Catenibacillus</taxon>
    </lineage>
</organism>
<dbReference type="InterPro" id="IPR040085">
    <property type="entry name" value="MJ0674-like"/>
</dbReference>
<dbReference type="SFLD" id="SFLDG01099">
    <property type="entry name" value="Uncharacterised_Radical_SAM_Su"/>
    <property type="match status" value="1"/>
</dbReference>
<dbReference type="SUPFAM" id="SSF102114">
    <property type="entry name" value="Radical SAM enzymes"/>
    <property type="match status" value="1"/>
</dbReference>
<proteinExistence type="predicted"/>
<dbReference type="SFLD" id="SFLDS00029">
    <property type="entry name" value="Radical_SAM"/>
    <property type="match status" value="1"/>
</dbReference>
<dbReference type="GO" id="GO:0016829">
    <property type="term" value="F:lyase activity"/>
    <property type="evidence" value="ECO:0007669"/>
    <property type="project" value="UniProtKB-KW"/>
</dbReference>
<keyword evidence="7" id="KW-0560">Oxidoreductase</keyword>
<feature type="binding site" evidence="5">
    <location>
        <position position="63"/>
    </location>
    <ligand>
        <name>[4Fe-4S] cluster</name>
        <dbReference type="ChEBI" id="CHEBI:49883"/>
        <note>4Fe-4S-S-AdoMet</note>
    </ligand>
</feature>
<keyword evidence="7" id="KW-0456">Lyase</keyword>
<keyword evidence="8" id="KW-1185">Reference proteome</keyword>
<dbReference type="CDD" id="cd01335">
    <property type="entry name" value="Radical_SAM"/>
    <property type="match status" value="1"/>
</dbReference>
<keyword evidence="3 5" id="KW-0408">Iron</keyword>
<dbReference type="GO" id="GO:0051536">
    <property type="term" value="F:iron-sulfur cluster binding"/>
    <property type="evidence" value="ECO:0007669"/>
    <property type="project" value="UniProtKB-KW"/>
</dbReference>
<dbReference type="AlphaFoldDB" id="A0A7W8HCC7"/>
<feature type="binding site" evidence="5">
    <location>
        <position position="67"/>
    </location>
    <ligand>
        <name>[4Fe-4S] cluster</name>
        <dbReference type="ChEBI" id="CHEBI:49883"/>
        <note>4Fe-4S-S-AdoMet</note>
    </ligand>
</feature>
<dbReference type="InterPro" id="IPR016431">
    <property type="entry name" value="Pyrv-formate_lyase-activ_prd"/>
</dbReference>
<dbReference type="InterPro" id="IPR013785">
    <property type="entry name" value="Aldolase_TIM"/>
</dbReference>
<dbReference type="GO" id="GO:0043365">
    <property type="term" value="F:[formate-C-acetyltransferase]-activating enzyme activity"/>
    <property type="evidence" value="ECO:0007669"/>
    <property type="project" value="UniProtKB-EC"/>
</dbReference>
<dbReference type="PANTHER" id="PTHR43075">
    <property type="entry name" value="FORMATE LYASE ACTIVATING ENZYME, PUTATIVE (AFU_ORTHOLOGUE AFUA_2G15630)-RELATED"/>
    <property type="match status" value="1"/>
</dbReference>
<keyword evidence="2 5" id="KW-0479">Metal-binding</keyword>
<gene>
    <name evidence="7" type="ORF">HNP82_002938</name>
</gene>
<dbReference type="Proteomes" id="UP000543642">
    <property type="component" value="Unassembled WGS sequence"/>
</dbReference>
<evidence type="ECO:0000256" key="2">
    <source>
        <dbReference type="ARBA" id="ARBA00022723"/>
    </source>
</evidence>
<evidence type="ECO:0000313" key="7">
    <source>
        <dbReference type="EMBL" id="MBB5265787.1"/>
    </source>
</evidence>
<evidence type="ECO:0000259" key="6">
    <source>
        <dbReference type="Pfam" id="PF04055"/>
    </source>
</evidence>
<comment type="cofactor">
    <cofactor evidence="5">
        <name>[4Fe-4S] cluster</name>
        <dbReference type="ChEBI" id="CHEBI:49883"/>
    </cofactor>
    <text evidence="5">Binds 1 [4Fe-4S] cluster. The cluster is coordinated with 3 cysteines and an exchangeable S-adenosyl-L-methionine.</text>
</comment>
<dbReference type="PANTHER" id="PTHR43075:SF1">
    <property type="entry name" value="FORMATE LYASE ACTIVATING ENZYME, PUTATIVE (AFU_ORTHOLOGUE AFUA_2G15630)-RELATED"/>
    <property type="match status" value="1"/>
</dbReference>
<evidence type="ECO:0000313" key="8">
    <source>
        <dbReference type="Proteomes" id="UP000543642"/>
    </source>
</evidence>
<keyword evidence="7" id="KW-0670">Pyruvate</keyword>
<evidence type="ECO:0000256" key="1">
    <source>
        <dbReference type="ARBA" id="ARBA00022691"/>
    </source>
</evidence>
<dbReference type="InterPro" id="IPR007197">
    <property type="entry name" value="rSAM"/>
</dbReference>
<reference evidence="7 8" key="1">
    <citation type="submission" date="2020-08" db="EMBL/GenBank/DDBJ databases">
        <title>Genomic Encyclopedia of Type Strains, Phase IV (KMG-IV): sequencing the most valuable type-strain genomes for metagenomic binning, comparative biology and taxonomic classification.</title>
        <authorList>
            <person name="Goeker M."/>
        </authorList>
    </citation>
    <scope>NUCLEOTIDE SEQUENCE [LARGE SCALE GENOMIC DNA]</scope>
    <source>
        <strain evidence="7 8">DSM 106146</strain>
    </source>
</reference>
<dbReference type="RefSeq" id="WP_183775844.1">
    <property type="nucleotide sequence ID" value="NZ_JACHFW010000015.1"/>
</dbReference>
<dbReference type="EC" id="1.97.1.4" evidence="7"/>